<dbReference type="AlphaFoldDB" id="A0A543NP19"/>
<keyword evidence="2" id="KW-1185">Reference proteome</keyword>
<name>A0A543NP19_9ACTN</name>
<sequence length="47" mass="5093">MDSPDFRDLDLDVTFLEQSVAAVELMNQTSDNCGSSNESACVGCFTE</sequence>
<organism evidence="1 2">
    <name type="scientific">Haloactinospora alba</name>
    <dbReference type="NCBI Taxonomy" id="405555"/>
    <lineage>
        <taxon>Bacteria</taxon>
        <taxon>Bacillati</taxon>
        <taxon>Actinomycetota</taxon>
        <taxon>Actinomycetes</taxon>
        <taxon>Streptosporangiales</taxon>
        <taxon>Nocardiopsidaceae</taxon>
        <taxon>Haloactinospora</taxon>
    </lineage>
</organism>
<protein>
    <submittedName>
        <fullName evidence="1">FxLD family lantipeptide</fullName>
    </submittedName>
</protein>
<accession>A0A543NP19</accession>
<dbReference type="OrthoDB" id="3215713at2"/>
<evidence type="ECO:0000313" key="2">
    <source>
        <dbReference type="Proteomes" id="UP000317422"/>
    </source>
</evidence>
<reference evidence="1 2" key="1">
    <citation type="submission" date="2019-06" db="EMBL/GenBank/DDBJ databases">
        <title>Sequencing the genomes of 1000 actinobacteria strains.</title>
        <authorList>
            <person name="Klenk H.-P."/>
        </authorList>
    </citation>
    <scope>NUCLEOTIDE SEQUENCE [LARGE SCALE GENOMIC DNA]</scope>
    <source>
        <strain evidence="1 2">DSM 45015</strain>
    </source>
</reference>
<dbReference type="NCBIfam" id="TIGR04363">
    <property type="entry name" value="LD_lanti_pre"/>
    <property type="match status" value="1"/>
</dbReference>
<dbReference type="RefSeq" id="WP_141924862.1">
    <property type="nucleotide sequence ID" value="NZ_VFQC01000001.1"/>
</dbReference>
<evidence type="ECO:0000313" key="1">
    <source>
        <dbReference type="EMBL" id="TQN33507.1"/>
    </source>
</evidence>
<gene>
    <name evidence="1" type="ORF">FHX37_3529</name>
</gene>
<proteinExistence type="predicted"/>
<dbReference type="InterPro" id="IPR027575">
    <property type="entry name" value="LD_lanti_pre"/>
</dbReference>
<dbReference type="EMBL" id="VFQC01000001">
    <property type="protein sequence ID" value="TQN33507.1"/>
    <property type="molecule type" value="Genomic_DNA"/>
</dbReference>
<dbReference type="Proteomes" id="UP000317422">
    <property type="component" value="Unassembled WGS sequence"/>
</dbReference>
<comment type="caution">
    <text evidence="1">The sequence shown here is derived from an EMBL/GenBank/DDBJ whole genome shotgun (WGS) entry which is preliminary data.</text>
</comment>